<sequence>MIKNKQTESDEPLLAGEEQESGADKDSLSQEDINNGVNTFKESNQPHAALETPEGKNNGARPAAYDHQQTYHP</sequence>
<feature type="compositionally biased region" description="Polar residues" evidence="1">
    <location>
        <begin position="30"/>
        <end position="46"/>
    </location>
</feature>
<keyword evidence="3" id="KW-1185">Reference proteome</keyword>
<protein>
    <submittedName>
        <fullName evidence="2">Uncharacterized protein</fullName>
    </submittedName>
</protein>
<dbReference type="RefSeq" id="WP_117382267.1">
    <property type="nucleotide sequence ID" value="NZ_QWDE01000001.1"/>
</dbReference>
<proteinExistence type="predicted"/>
<organism evidence="2 3">
    <name type="scientific">Mucilaginibacter terrenus</name>
    <dbReference type="NCBI Taxonomy" id="2482727"/>
    <lineage>
        <taxon>Bacteria</taxon>
        <taxon>Pseudomonadati</taxon>
        <taxon>Bacteroidota</taxon>
        <taxon>Sphingobacteriia</taxon>
        <taxon>Sphingobacteriales</taxon>
        <taxon>Sphingobacteriaceae</taxon>
        <taxon>Mucilaginibacter</taxon>
    </lineage>
</organism>
<evidence type="ECO:0000313" key="2">
    <source>
        <dbReference type="EMBL" id="RFZ85367.1"/>
    </source>
</evidence>
<evidence type="ECO:0000313" key="3">
    <source>
        <dbReference type="Proteomes" id="UP000260823"/>
    </source>
</evidence>
<accession>A0A3E2NWM7</accession>
<feature type="region of interest" description="Disordered" evidence="1">
    <location>
        <begin position="1"/>
        <end position="73"/>
    </location>
</feature>
<dbReference type="Proteomes" id="UP000260823">
    <property type="component" value="Unassembled WGS sequence"/>
</dbReference>
<dbReference type="OrthoDB" id="799965at2"/>
<evidence type="ECO:0000256" key="1">
    <source>
        <dbReference type="SAM" id="MobiDB-lite"/>
    </source>
</evidence>
<dbReference type="EMBL" id="QWDE01000001">
    <property type="protein sequence ID" value="RFZ85367.1"/>
    <property type="molecule type" value="Genomic_DNA"/>
</dbReference>
<comment type="caution">
    <text evidence="2">The sequence shown here is derived from an EMBL/GenBank/DDBJ whole genome shotgun (WGS) entry which is preliminary data.</text>
</comment>
<reference evidence="2 3" key="1">
    <citation type="submission" date="2018-08" db="EMBL/GenBank/DDBJ databases">
        <title>Mucilaginibacter terrae sp. nov., isolated from manganese diggings.</title>
        <authorList>
            <person name="Huang Y."/>
            <person name="Zhou Z."/>
        </authorList>
    </citation>
    <scope>NUCLEOTIDE SEQUENCE [LARGE SCALE GENOMIC DNA]</scope>
    <source>
        <strain evidence="2 3">ZH6</strain>
    </source>
</reference>
<gene>
    <name evidence="2" type="ORF">DYU05_07150</name>
</gene>
<dbReference type="AlphaFoldDB" id="A0A3E2NWM7"/>
<name>A0A3E2NWM7_9SPHI</name>